<evidence type="ECO:0000313" key="5">
    <source>
        <dbReference type="Proteomes" id="UP000008227"/>
    </source>
</evidence>
<dbReference type="GO" id="GO:0000785">
    <property type="term" value="C:chromatin"/>
    <property type="evidence" value="ECO:0000318"/>
    <property type="project" value="GO_Central"/>
</dbReference>
<dbReference type="Proteomes" id="UP000008227">
    <property type="component" value="Chromosome Y"/>
</dbReference>
<reference evidence="4" key="1">
    <citation type="submission" date="2017-02" db="EMBL/GenBank/DDBJ databases">
        <authorList>
            <person name="Datahose"/>
        </authorList>
    </citation>
    <scope>NUCLEOTIDE SEQUENCE [LARGE SCALE GENOMIC DNA]</scope>
    <source>
        <strain evidence="4">Duroc</strain>
    </source>
</reference>
<gene>
    <name evidence="4" type="primary">LOC100625034</name>
</gene>
<protein>
    <submittedName>
        <fullName evidence="4">Uncharacterized protein</fullName>
    </submittedName>
</protein>
<keyword evidence="5" id="KW-1185">Reference proteome</keyword>
<evidence type="ECO:0000256" key="2">
    <source>
        <dbReference type="RuleBase" id="RU003876"/>
    </source>
</evidence>
<evidence type="ECO:0000256" key="3">
    <source>
        <dbReference type="SAM" id="MobiDB-lite"/>
    </source>
</evidence>
<dbReference type="GO" id="GO:0005634">
    <property type="term" value="C:nucleus"/>
    <property type="evidence" value="ECO:0000318"/>
    <property type="project" value="GO_Central"/>
</dbReference>
<feature type="region of interest" description="Disordered" evidence="3">
    <location>
        <begin position="136"/>
        <end position="168"/>
    </location>
</feature>
<dbReference type="GeneTree" id="ENSGT00940000162417"/>
<dbReference type="Gene3D" id="1.20.5.1500">
    <property type="match status" value="1"/>
</dbReference>
<accession>A0A8W4FG93</accession>
<evidence type="ECO:0000256" key="1">
    <source>
        <dbReference type="ARBA" id="ARBA00009947"/>
    </source>
</evidence>
<dbReference type="GO" id="GO:0042393">
    <property type="term" value="F:histone binding"/>
    <property type="evidence" value="ECO:0000318"/>
    <property type="project" value="GO_Central"/>
</dbReference>
<evidence type="ECO:0000313" key="4">
    <source>
        <dbReference type="Ensembl" id="ENSSSCP00000078332.1"/>
    </source>
</evidence>
<dbReference type="AlphaFoldDB" id="A0A8W4FG93"/>
<dbReference type="InterPro" id="IPR002164">
    <property type="entry name" value="NAP_family"/>
</dbReference>
<dbReference type="Pfam" id="PF00956">
    <property type="entry name" value="NAP"/>
    <property type="match status" value="1"/>
</dbReference>
<dbReference type="InterPro" id="IPR037231">
    <property type="entry name" value="NAP-like_sf"/>
</dbReference>
<dbReference type="Gene3D" id="3.30.1120.90">
    <property type="entry name" value="Nucleosome assembly protein"/>
    <property type="match status" value="1"/>
</dbReference>
<dbReference type="Ensembl" id="ENSSSCT00000104175.1">
    <property type="protein sequence ID" value="ENSSSCP00000078332.1"/>
    <property type="gene ID" value="ENSSSCG00000023819.4"/>
</dbReference>
<reference evidence="4" key="3">
    <citation type="submission" date="2025-09" db="UniProtKB">
        <authorList>
            <consortium name="Ensembl"/>
        </authorList>
    </citation>
    <scope>IDENTIFICATION</scope>
</reference>
<feature type="compositionally biased region" description="Basic and acidic residues" evidence="3">
    <location>
        <begin position="149"/>
        <end position="159"/>
    </location>
</feature>
<sequence>MRNVSRSCACLPGFCRPAPLGGVVPYKFCKSCWSTFLRNSRCARTSRPLGAASAQGHMASEAGPGENSAAAAAQQSWGAFLAGGALQRTGEVGRPQSVVGGAAGECTTIRVEALQEGSAPAETEAAGLGEVVAEEQVEEFEEEEQAEEREEKAQERDQQELGGAPMPAQSPLEALKALQFELEPVNKQASQAFSRLKLRTWQRRKPHLEQRSTTIQGISGFWFVNHPQMLAMMSDQDKDMLRYMTNLKVEELRQPTDCCKIMLFFRKNPYFLNEVIVKEYLVNLNGYKACRFTPIQWKQGFEREAYRRRHRNSGLNFFNWFSDHNFAGSSGIAEIISKDLWPNPLHYYLRRKALGEVPGRRTGEEPRAPGAEMSVVWNFAHGETESQRKFRE</sequence>
<dbReference type="GO" id="GO:0006334">
    <property type="term" value="P:nucleosome assembly"/>
    <property type="evidence" value="ECO:0007669"/>
    <property type="project" value="InterPro"/>
</dbReference>
<name>A0A8W4FG93_PIG</name>
<dbReference type="FunCoup" id="A0A8W4FG93">
    <property type="interactions" value="2"/>
</dbReference>
<reference evidence="4" key="2">
    <citation type="submission" date="2025-08" db="UniProtKB">
        <authorList>
            <consortium name="Ensembl"/>
        </authorList>
    </citation>
    <scope>IDENTIFICATION</scope>
</reference>
<organism evidence="4 5">
    <name type="scientific">Sus scrofa</name>
    <name type="common">Pig</name>
    <dbReference type="NCBI Taxonomy" id="9823"/>
    <lineage>
        <taxon>Eukaryota</taxon>
        <taxon>Metazoa</taxon>
        <taxon>Chordata</taxon>
        <taxon>Craniata</taxon>
        <taxon>Vertebrata</taxon>
        <taxon>Euteleostomi</taxon>
        <taxon>Mammalia</taxon>
        <taxon>Eutheria</taxon>
        <taxon>Laurasiatheria</taxon>
        <taxon>Artiodactyla</taxon>
        <taxon>Suina</taxon>
        <taxon>Suidae</taxon>
        <taxon>Sus</taxon>
    </lineage>
</organism>
<proteinExistence type="inferred from homology"/>
<dbReference type="PANTHER" id="PTHR11875">
    <property type="entry name" value="TESTIS-SPECIFIC Y-ENCODED PROTEIN"/>
    <property type="match status" value="1"/>
</dbReference>
<feature type="compositionally biased region" description="Acidic residues" evidence="3">
    <location>
        <begin position="136"/>
        <end position="148"/>
    </location>
</feature>
<comment type="similarity">
    <text evidence="1 2">Belongs to the nucleosome assembly protein (NAP) family.</text>
</comment>
<dbReference type="SUPFAM" id="SSF143113">
    <property type="entry name" value="NAP-like"/>
    <property type="match status" value="1"/>
</dbReference>
<dbReference type="GO" id="GO:0003682">
    <property type="term" value="F:chromatin binding"/>
    <property type="evidence" value="ECO:0000318"/>
    <property type="project" value="GO_Central"/>
</dbReference>